<name>A0ACB5TKT3_AMBMO</name>
<gene>
    <name evidence="1" type="ORF">Amon02_000863800</name>
</gene>
<reference evidence="1" key="1">
    <citation type="submission" date="2023-04" db="EMBL/GenBank/DDBJ databases">
        <title>Ambrosiozyma monospora NBRC 10751.</title>
        <authorList>
            <person name="Ichikawa N."/>
            <person name="Sato H."/>
            <person name="Tonouchi N."/>
        </authorList>
    </citation>
    <scope>NUCLEOTIDE SEQUENCE</scope>
    <source>
        <strain evidence="1">NBRC 10751</strain>
    </source>
</reference>
<keyword evidence="2" id="KW-1185">Reference proteome</keyword>
<proteinExistence type="predicted"/>
<dbReference type="EMBL" id="BSXS01007743">
    <property type="protein sequence ID" value="GME90078.1"/>
    <property type="molecule type" value="Genomic_DNA"/>
</dbReference>
<comment type="caution">
    <text evidence="1">The sequence shown here is derived from an EMBL/GenBank/DDBJ whole genome shotgun (WGS) entry which is preliminary data.</text>
</comment>
<sequence>MSSVPKLPSDASSESGSSTRVDPVTLTAPSVNIDTPSGSSKTISGSAPIPPPHGSPSHAPESPSPASKAPAASAAPPPPPPPPPPPMPPALAKAGGAPAPPPPPPPPPMPPALAKAGGAPPPPPPPPPPPSMFAKKGGIPPPPPPPFPQPRIIKHSAAPLVAPVAVRPKKKMKPLHFEKIEDTEESIWADVGSDDTAKQLFEKGIFDEIEVIFAAKEAKRIAKKKKEDEKKITFLKTDVTQQFGICLHSFASDEDSVVVLRILRCEKVVLEKPALLEFLAKPELNEISTMLAKNFEPYSTDWTSEHPTKPEKDPNELARADRIYLELIYNLSHYWKSRMRALNAILNYEKDYEDLVKKLETVDVALDSLESSDNLRQVFDIILVVD</sequence>
<dbReference type="Proteomes" id="UP001165064">
    <property type="component" value="Unassembled WGS sequence"/>
</dbReference>
<protein>
    <submittedName>
        <fullName evidence="1">Unnamed protein product</fullName>
    </submittedName>
</protein>
<evidence type="ECO:0000313" key="2">
    <source>
        <dbReference type="Proteomes" id="UP001165064"/>
    </source>
</evidence>
<organism evidence="1 2">
    <name type="scientific">Ambrosiozyma monospora</name>
    <name type="common">Yeast</name>
    <name type="synonym">Endomycopsis monosporus</name>
    <dbReference type="NCBI Taxonomy" id="43982"/>
    <lineage>
        <taxon>Eukaryota</taxon>
        <taxon>Fungi</taxon>
        <taxon>Dikarya</taxon>
        <taxon>Ascomycota</taxon>
        <taxon>Saccharomycotina</taxon>
        <taxon>Pichiomycetes</taxon>
        <taxon>Pichiales</taxon>
        <taxon>Pichiaceae</taxon>
        <taxon>Ambrosiozyma</taxon>
    </lineage>
</organism>
<accession>A0ACB5TKT3</accession>
<evidence type="ECO:0000313" key="1">
    <source>
        <dbReference type="EMBL" id="GME90078.1"/>
    </source>
</evidence>